<evidence type="ECO:0000256" key="2">
    <source>
        <dbReference type="ARBA" id="ARBA00004496"/>
    </source>
</evidence>
<name>A0ABS4KNN2_9FIRM</name>
<dbReference type="Proteomes" id="UP001314903">
    <property type="component" value="Unassembled WGS sequence"/>
</dbReference>
<evidence type="ECO:0000259" key="6">
    <source>
        <dbReference type="PROSITE" id="PS51350"/>
    </source>
</evidence>
<keyword evidence="8" id="KW-1185">Reference proteome</keyword>
<comment type="caution">
    <text evidence="7">The sequence shown here is derived from an EMBL/GenBank/DDBJ whole genome shotgun (WGS) entry which is preliminary data.</text>
</comment>
<dbReference type="InterPro" id="IPR000032">
    <property type="entry name" value="HPr-like"/>
</dbReference>
<keyword evidence="5" id="KW-0598">Phosphotransferase system</keyword>
<dbReference type="InterPro" id="IPR035895">
    <property type="entry name" value="HPr-like_sf"/>
</dbReference>
<dbReference type="SUPFAM" id="SSF55594">
    <property type="entry name" value="HPr-like"/>
    <property type="match status" value="1"/>
</dbReference>
<proteinExistence type="predicted"/>
<dbReference type="PROSITE" id="PS00369">
    <property type="entry name" value="PTS_HPR_HIS"/>
    <property type="match status" value="1"/>
</dbReference>
<evidence type="ECO:0000256" key="3">
    <source>
        <dbReference type="ARBA" id="ARBA00020422"/>
    </source>
</evidence>
<evidence type="ECO:0000313" key="7">
    <source>
        <dbReference type="EMBL" id="MBP2028234.1"/>
    </source>
</evidence>
<protein>
    <recommendedName>
        <fullName evidence="3">Phosphocarrier protein HPr</fullName>
    </recommendedName>
</protein>
<dbReference type="Gene3D" id="3.30.1340.10">
    <property type="entry name" value="HPr-like"/>
    <property type="match status" value="1"/>
</dbReference>
<evidence type="ECO:0000256" key="1">
    <source>
        <dbReference type="ARBA" id="ARBA00003681"/>
    </source>
</evidence>
<gene>
    <name evidence="7" type="ORF">J2Z35_002035</name>
</gene>
<dbReference type="PANTHER" id="PTHR33705">
    <property type="entry name" value="PHOSPHOCARRIER PROTEIN HPR"/>
    <property type="match status" value="1"/>
</dbReference>
<dbReference type="EMBL" id="JAGGLI010000024">
    <property type="protein sequence ID" value="MBP2028234.1"/>
    <property type="molecule type" value="Genomic_DNA"/>
</dbReference>
<evidence type="ECO:0000313" key="8">
    <source>
        <dbReference type="Proteomes" id="UP001314903"/>
    </source>
</evidence>
<dbReference type="PRINTS" id="PR00107">
    <property type="entry name" value="PHOSPHOCPHPR"/>
</dbReference>
<dbReference type="PROSITE" id="PS51350">
    <property type="entry name" value="PTS_HPR_DOM"/>
    <property type="match status" value="1"/>
</dbReference>
<dbReference type="NCBIfam" id="TIGR01003">
    <property type="entry name" value="PTS_HPr_family"/>
    <property type="match status" value="1"/>
</dbReference>
<accession>A0ABS4KNN2</accession>
<sequence length="86" mass="9324">MKKTLTILNETGIHARPASIIAKTTMKFSSDVFIEVRDKSINAKSIMNILSSGMQKGDEITISASGSDEVEAVETLVDLFNSNFGE</sequence>
<reference evidence="7 8" key="1">
    <citation type="submission" date="2021-03" db="EMBL/GenBank/DDBJ databases">
        <title>Genomic Encyclopedia of Type Strains, Phase IV (KMG-IV): sequencing the most valuable type-strain genomes for metagenomic binning, comparative biology and taxonomic classification.</title>
        <authorList>
            <person name="Goeker M."/>
        </authorList>
    </citation>
    <scope>NUCLEOTIDE SEQUENCE [LARGE SCALE GENOMIC DNA]</scope>
    <source>
        <strain evidence="7 8">DSM 27512</strain>
    </source>
</reference>
<comment type="function">
    <text evidence="1">General (non sugar-specific) component of the phosphoenolpyruvate-dependent sugar phosphotransferase system (sugar PTS). This major carbohydrate active-transport system catalyzes the phosphorylation of incoming sugar substrates concomitantly with their translocation across the cell membrane. The phosphoryl group from phosphoenolpyruvate (PEP) is transferred to the phosphoryl carrier protein HPr by enzyme I. Phospho-HPr then transfers it to the PTS EIIA domain.</text>
</comment>
<feature type="domain" description="HPr" evidence="6">
    <location>
        <begin position="1"/>
        <end position="86"/>
    </location>
</feature>
<keyword evidence="4" id="KW-0963">Cytoplasm</keyword>
<evidence type="ECO:0000256" key="4">
    <source>
        <dbReference type="ARBA" id="ARBA00022490"/>
    </source>
</evidence>
<organism evidence="7 8">
    <name type="scientific">Acetoanaerobium pronyense</name>
    <dbReference type="NCBI Taxonomy" id="1482736"/>
    <lineage>
        <taxon>Bacteria</taxon>
        <taxon>Bacillati</taxon>
        <taxon>Bacillota</taxon>
        <taxon>Clostridia</taxon>
        <taxon>Peptostreptococcales</taxon>
        <taxon>Filifactoraceae</taxon>
        <taxon>Acetoanaerobium</taxon>
    </lineage>
</organism>
<dbReference type="RefSeq" id="WP_209661291.1">
    <property type="nucleotide sequence ID" value="NZ_JAGGLI010000024.1"/>
</dbReference>
<dbReference type="Pfam" id="PF00381">
    <property type="entry name" value="PTS-HPr"/>
    <property type="match status" value="1"/>
</dbReference>
<dbReference type="InterPro" id="IPR050399">
    <property type="entry name" value="HPr"/>
</dbReference>
<comment type="subcellular location">
    <subcellularLocation>
        <location evidence="2">Cytoplasm</location>
    </subcellularLocation>
</comment>
<dbReference type="InterPro" id="IPR001020">
    <property type="entry name" value="PTS_HPr_His_P_site"/>
</dbReference>
<dbReference type="CDD" id="cd00367">
    <property type="entry name" value="PTS-HPr_like"/>
    <property type="match status" value="1"/>
</dbReference>
<dbReference type="PANTHER" id="PTHR33705:SF2">
    <property type="entry name" value="PHOSPHOCARRIER PROTEIN NPR"/>
    <property type="match status" value="1"/>
</dbReference>
<evidence type="ECO:0000256" key="5">
    <source>
        <dbReference type="ARBA" id="ARBA00022683"/>
    </source>
</evidence>